<proteinExistence type="predicted"/>
<organism evidence="1 2">
    <name type="scientific">Chryseobacterium scophthalmum</name>
    <dbReference type="NCBI Taxonomy" id="59733"/>
    <lineage>
        <taxon>Bacteria</taxon>
        <taxon>Pseudomonadati</taxon>
        <taxon>Bacteroidota</taxon>
        <taxon>Flavobacteriia</taxon>
        <taxon>Flavobacteriales</taxon>
        <taxon>Weeksellaceae</taxon>
        <taxon>Chryseobacterium group</taxon>
        <taxon>Chryseobacterium</taxon>
    </lineage>
</organism>
<protein>
    <submittedName>
        <fullName evidence="1">Uncharacterized protein</fullName>
    </submittedName>
</protein>
<keyword evidence="2" id="KW-1185">Reference proteome</keyword>
<evidence type="ECO:0000313" key="1">
    <source>
        <dbReference type="EMBL" id="SIN99204.1"/>
    </source>
</evidence>
<dbReference type="OrthoDB" id="626812at2"/>
<name>A0A1N6FV94_9FLAO</name>
<sequence>MGFFSFLFGRKKQTEKINPPAEDQSVKISESGAKFDLEIVEAYKRYHSDPSSDISLGIEDQNGKSIPPHVAYSQIFSEWAKIQSKWDRMSVLYEFWDNSQLEKLEDWQIIERYTKDRYATKSLNYFRKKVEGKDKLSVEELVAVSKLYRVLLDNDSALSYAEKAYEKFPGNDLAKVEYASVLHLSKDTVKREKSHQIIGDVLEKKMKQNESQNIFDCFIFSENYLDSSVFAMAYLINADADLEMWDYVAEEYYYCPVFRYEHAVKLSESENTGLRALAKLTSLSQEFPWFTTALQSTVKNIESMRVQLSNPDFMEKEYLEFKNNLQR</sequence>
<gene>
    <name evidence="1" type="ORF">SAMN05421769_1636</name>
</gene>
<reference evidence="2" key="1">
    <citation type="submission" date="2016-12" db="EMBL/GenBank/DDBJ databases">
        <authorList>
            <person name="Varghese N."/>
            <person name="Submissions S."/>
        </authorList>
    </citation>
    <scope>NUCLEOTIDE SEQUENCE [LARGE SCALE GENOMIC DNA]</scope>
    <source>
        <strain evidence="2">DSM 16779</strain>
    </source>
</reference>
<evidence type="ECO:0000313" key="2">
    <source>
        <dbReference type="Proteomes" id="UP000184782"/>
    </source>
</evidence>
<dbReference type="RefSeq" id="WP_074229766.1">
    <property type="nucleotide sequence ID" value="NZ_FSRQ01000001.1"/>
</dbReference>
<accession>A0A1N6FV94</accession>
<dbReference type="AlphaFoldDB" id="A0A1N6FV94"/>
<dbReference type="EMBL" id="FSRQ01000001">
    <property type="protein sequence ID" value="SIN99204.1"/>
    <property type="molecule type" value="Genomic_DNA"/>
</dbReference>
<dbReference type="Proteomes" id="UP000184782">
    <property type="component" value="Unassembled WGS sequence"/>
</dbReference>
<dbReference type="STRING" id="59733.SAMN05421769_1636"/>